<keyword evidence="1" id="KW-1133">Transmembrane helix</keyword>
<protein>
    <submittedName>
        <fullName evidence="4">DUF3487 family protein</fullName>
    </submittedName>
</protein>
<proteinExistence type="predicted"/>
<organism evidence="4">
    <name type="scientific">Haemonchus placei</name>
    <name type="common">Barber's pole worm</name>
    <dbReference type="NCBI Taxonomy" id="6290"/>
    <lineage>
        <taxon>Eukaryota</taxon>
        <taxon>Metazoa</taxon>
        <taxon>Ecdysozoa</taxon>
        <taxon>Nematoda</taxon>
        <taxon>Chromadorea</taxon>
        <taxon>Rhabditida</taxon>
        <taxon>Rhabditina</taxon>
        <taxon>Rhabditomorpha</taxon>
        <taxon>Strongyloidea</taxon>
        <taxon>Trichostrongylidae</taxon>
        <taxon>Haemonchus</taxon>
    </lineage>
</organism>
<dbReference type="OrthoDB" id="5868079at2759"/>
<sequence length="178" mass="20399">MQSTVRCEEHQFSTPCTEKGEKSEIRLSFTVARVKLGCTVSCGSTTTEFEVAGILNWVRTIRESMRRIAKGETTVEEEIVLPDFGHILDTIISSYRTVMLTVAGFVMALVLGYIFLWACGLRIMISPLRFAFELLLGTAIVPFQIANRIFREALRRRQKSCHNWNAHIKQLKFRPYYS</sequence>
<evidence type="ECO:0000256" key="1">
    <source>
        <dbReference type="SAM" id="Phobius"/>
    </source>
</evidence>
<accession>A0A0N4X907</accession>
<evidence type="ECO:0000313" key="3">
    <source>
        <dbReference type="Proteomes" id="UP000268014"/>
    </source>
</evidence>
<keyword evidence="1" id="KW-0472">Membrane</keyword>
<keyword evidence="3" id="KW-1185">Reference proteome</keyword>
<reference evidence="2 3" key="2">
    <citation type="submission" date="2018-11" db="EMBL/GenBank/DDBJ databases">
        <authorList>
            <consortium name="Pathogen Informatics"/>
        </authorList>
    </citation>
    <scope>NUCLEOTIDE SEQUENCE [LARGE SCALE GENOMIC DNA]</scope>
    <source>
        <strain evidence="2 3">MHpl1</strain>
    </source>
</reference>
<keyword evidence="1" id="KW-0812">Transmembrane</keyword>
<dbReference type="AlphaFoldDB" id="A0A0N4X907"/>
<dbReference type="EMBL" id="UZAF01022633">
    <property type="protein sequence ID" value="VDO86274.1"/>
    <property type="molecule type" value="Genomic_DNA"/>
</dbReference>
<gene>
    <name evidence="2" type="ORF">HPLM_LOCUS20841</name>
</gene>
<dbReference type="OMA" id="CILMIPI"/>
<feature type="transmembrane region" description="Helical" evidence="1">
    <location>
        <begin position="98"/>
        <end position="118"/>
    </location>
</feature>
<feature type="transmembrane region" description="Helical" evidence="1">
    <location>
        <begin position="130"/>
        <end position="150"/>
    </location>
</feature>
<evidence type="ECO:0000313" key="2">
    <source>
        <dbReference type="EMBL" id="VDO86274.1"/>
    </source>
</evidence>
<evidence type="ECO:0000313" key="4">
    <source>
        <dbReference type="WBParaSite" id="HPLM_0002084901-mRNA-1"/>
    </source>
</evidence>
<reference evidence="4" key="1">
    <citation type="submission" date="2017-02" db="UniProtKB">
        <authorList>
            <consortium name="WormBaseParasite"/>
        </authorList>
    </citation>
    <scope>IDENTIFICATION</scope>
</reference>
<dbReference type="WBParaSite" id="HPLM_0002084901-mRNA-1">
    <property type="protein sequence ID" value="HPLM_0002084901-mRNA-1"/>
    <property type="gene ID" value="HPLM_0002084901"/>
</dbReference>
<dbReference type="Gene3D" id="2.60.40.3770">
    <property type="match status" value="1"/>
</dbReference>
<name>A0A0N4X907_HAEPC</name>
<dbReference type="Proteomes" id="UP000268014">
    <property type="component" value="Unassembled WGS sequence"/>
</dbReference>